<keyword evidence="2" id="KW-1185">Reference proteome</keyword>
<gene>
    <name evidence="1" type="ORF">ITI46_25615</name>
</gene>
<organism evidence="1 2">
    <name type="scientific">Streptomyces oryzae</name>
    <dbReference type="NCBI Taxonomy" id="1434886"/>
    <lineage>
        <taxon>Bacteria</taxon>
        <taxon>Bacillati</taxon>
        <taxon>Actinomycetota</taxon>
        <taxon>Actinomycetes</taxon>
        <taxon>Kitasatosporales</taxon>
        <taxon>Streptomycetaceae</taxon>
        <taxon>Streptomyces</taxon>
    </lineage>
</organism>
<proteinExistence type="predicted"/>
<name>A0ABS3XIT6_9ACTN</name>
<dbReference type="RefSeq" id="WP_209242219.1">
    <property type="nucleotide sequence ID" value="NZ_JADKMA010000160.1"/>
</dbReference>
<evidence type="ECO:0000313" key="1">
    <source>
        <dbReference type="EMBL" id="MBO8195006.1"/>
    </source>
</evidence>
<evidence type="ECO:0000313" key="2">
    <source>
        <dbReference type="Proteomes" id="UP001519064"/>
    </source>
</evidence>
<reference evidence="1 2" key="1">
    <citation type="submission" date="2020-11" db="EMBL/GenBank/DDBJ databases">
        <title>Streptomyces spirodelae sp. nov., isolated from duckweed.</title>
        <authorList>
            <person name="Saimee Y."/>
            <person name="Duangmal K."/>
        </authorList>
    </citation>
    <scope>NUCLEOTIDE SEQUENCE [LARGE SCALE GENOMIC DNA]</scope>
    <source>
        <strain evidence="1 2">S16-07</strain>
    </source>
</reference>
<comment type="caution">
    <text evidence="1">The sequence shown here is derived from an EMBL/GenBank/DDBJ whole genome shotgun (WGS) entry which is preliminary data.</text>
</comment>
<dbReference type="Proteomes" id="UP001519064">
    <property type="component" value="Unassembled WGS sequence"/>
</dbReference>
<accession>A0ABS3XIT6</accession>
<dbReference type="EMBL" id="JADKMA010000160">
    <property type="protein sequence ID" value="MBO8195006.1"/>
    <property type="molecule type" value="Genomic_DNA"/>
</dbReference>
<protein>
    <submittedName>
        <fullName evidence="1">Uncharacterized protein</fullName>
    </submittedName>
</protein>
<sequence length="352" mass="37229">MASFIVFCCVIAGAVLVARQTKGGGFKALCKGVVREETARAAIGDGEIKSVRAGNDDFPQTGGLPVECGARAEDRSRYVTFSVGSSEFAPQVLEQTLHDNLFTGDISSPLGAKWPGTLTVESPGTAHATVVLKCSSGRQDYLLLNIKSLFSDTDTYFSESKGERLRLAQAAASMSKEADKRWGCGAQIGKKIRRAPADPIRSHPEPLSEAKGTCRSMRQLASAAKKWGITQAIGSESVEEAPSQDCLLVNDKGKKVYRLSTLSGPLAQGYRSSGSVLGEVQGKAGRDKKDGGWAWASAECPGGEQAALFTAASMGLGEGDRLKVSADFERDMLKAFGSDMAALHGCEKPTLP</sequence>